<keyword evidence="2" id="KW-0238">DNA-binding</keyword>
<dbReference type="SMART" id="SM00342">
    <property type="entry name" value="HTH_ARAC"/>
    <property type="match status" value="1"/>
</dbReference>
<dbReference type="EMBL" id="JACXLD010000005">
    <property type="protein sequence ID" value="MBD2859455.1"/>
    <property type="molecule type" value="Genomic_DNA"/>
</dbReference>
<evidence type="ECO:0000313" key="5">
    <source>
        <dbReference type="EMBL" id="MBD2859455.1"/>
    </source>
</evidence>
<dbReference type="Gene3D" id="1.10.10.60">
    <property type="entry name" value="Homeodomain-like"/>
    <property type="match status" value="1"/>
</dbReference>
<evidence type="ECO:0000256" key="3">
    <source>
        <dbReference type="ARBA" id="ARBA00023163"/>
    </source>
</evidence>
<dbReference type="InterPro" id="IPR009057">
    <property type="entry name" value="Homeodomain-like_sf"/>
</dbReference>
<dbReference type="InterPro" id="IPR018060">
    <property type="entry name" value="HTH_AraC"/>
</dbReference>
<evidence type="ECO:0000256" key="1">
    <source>
        <dbReference type="ARBA" id="ARBA00023015"/>
    </source>
</evidence>
<dbReference type="PANTHER" id="PTHR47894:SF1">
    <property type="entry name" value="HTH-TYPE TRANSCRIPTIONAL REGULATOR VQSM"/>
    <property type="match status" value="1"/>
</dbReference>
<evidence type="ECO:0000259" key="4">
    <source>
        <dbReference type="PROSITE" id="PS01124"/>
    </source>
</evidence>
<dbReference type="SUPFAM" id="SSF46689">
    <property type="entry name" value="Homeodomain-like"/>
    <property type="match status" value="1"/>
</dbReference>
<organism evidence="5 6">
    <name type="scientific">Spongiibacter pelagi</name>
    <dbReference type="NCBI Taxonomy" id="2760804"/>
    <lineage>
        <taxon>Bacteria</taxon>
        <taxon>Pseudomonadati</taxon>
        <taxon>Pseudomonadota</taxon>
        <taxon>Gammaproteobacteria</taxon>
        <taxon>Cellvibrionales</taxon>
        <taxon>Spongiibacteraceae</taxon>
        <taxon>Spongiibacter</taxon>
    </lineage>
</organism>
<keyword evidence="3" id="KW-0804">Transcription</keyword>
<dbReference type="GO" id="GO:0005829">
    <property type="term" value="C:cytosol"/>
    <property type="evidence" value="ECO:0007669"/>
    <property type="project" value="TreeGrafter"/>
</dbReference>
<dbReference type="RefSeq" id="WP_190765314.1">
    <property type="nucleotide sequence ID" value="NZ_JACXLD010000005.1"/>
</dbReference>
<dbReference type="GO" id="GO:0003700">
    <property type="term" value="F:DNA-binding transcription factor activity"/>
    <property type="evidence" value="ECO:0007669"/>
    <property type="project" value="InterPro"/>
</dbReference>
<dbReference type="PANTHER" id="PTHR47894">
    <property type="entry name" value="HTH-TYPE TRANSCRIPTIONAL REGULATOR GADX"/>
    <property type="match status" value="1"/>
</dbReference>
<feature type="domain" description="HTH araC/xylS-type" evidence="4">
    <location>
        <begin position="238"/>
        <end position="336"/>
    </location>
</feature>
<gene>
    <name evidence="5" type="ORF">IB286_10610</name>
</gene>
<dbReference type="AlphaFoldDB" id="A0A927C1B6"/>
<evidence type="ECO:0000256" key="2">
    <source>
        <dbReference type="ARBA" id="ARBA00023125"/>
    </source>
</evidence>
<evidence type="ECO:0000313" key="6">
    <source>
        <dbReference type="Proteomes" id="UP000610558"/>
    </source>
</evidence>
<dbReference type="PROSITE" id="PS01124">
    <property type="entry name" value="HTH_ARAC_FAMILY_2"/>
    <property type="match status" value="1"/>
</dbReference>
<keyword evidence="6" id="KW-1185">Reference proteome</keyword>
<reference evidence="5" key="1">
    <citation type="submission" date="2020-09" db="EMBL/GenBank/DDBJ databases">
        <authorList>
            <person name="Yoon J.-W."/>
        </authorList>
    </citation>
    <scope>NUCLEOTIDE SEQUENCE</scope>
    <source>
        <strain evidence="5">KMU-158</strain>
    </source>
</reference>
<comment type="caution">
    <text evidence="5">The sequence shown here is derived from an EMBL/GenBank/DDBJ whole genome shotgun (WGS) entry which is preliminary data.</text>
</comment>
<proteinExistence type="predicted"/>
<dbReference type="Pfam" id="PF12625">
    <property type="entry name" value="Arabinose_bd"/>
    <property type="match status" value="1"/>
</dbReference>
<dbReference type="Proteomes" id="UP000610558">
    <property type="component" value="Unassembled WGS sequence"/>
</dbReference>
<sequence length="339" mass="38265">MRAGITAHHIKGFRPSLNAMRGLGFEAELCLVGTGLTETDLDRDDASCTWEQELRFNENLLALSKDPCLGLVLAEAYPLPIYGLVGYALLSAPTFRHALAIIESYIDLTYTVCDFRFEITGDTASLILRDKFPIPAKLKSMLVDRDLACCAAALSECLGQTIDLTEVRLTHNGFNHARRYEDFFACPVRFNENETRLSFDVKLLDRALPMRDSQASQLFDQQCQLMLSRLSKQGDFIEAIRQKILAKPGHSFPDVETVAEQMAISVRTLRRRLAEEGTSYRTILDDIRYDLAKDYLSQSRLSLDMISELLGYNDAASFSHAFKRWSNQTPSGWRRANAD</sequence>
<keyword evidence="1" id="KW-0805">Transcription regulation</keyword>
<dbReference type="Pfam" id="PF12833">
    <property type="entry name" value="HTH_18"/>
    <property type="match status" value="1"/>
</dbReference>
<dbReference type="GO" id="GO:0000976">
    <property type="term" value="F:transcription cis-regulatory region binding"/>
    <property type="evidence" value="ECO:0007669"/>
    <property type="project" value="TreeGrafter"/>
</dbReference>
<protein>
    <submittedName>
        <fullName evidence="5">AraC family transcriptional regulator</fullName>
    </submittedName>
</protein>
<dbReference type="InterPro" id="IPR032687">
    <property type="entry name" value="AraC-type_N"/>
</dbReference>
<accession>A0A927C1B6</accession>
<name>A0A927C1B6_9GAMM</name>